<name>A0AAE9L3U9_9BURK</name>
<accession>A0AAE9L3U9</accession>
<gene>
    <name evidence="2" type="ORF">FGG12_13585</name>
    <name evidence="3" type="ORF">M5D45_24610</name>
</gene>
<evidence type="ECO:0000259" key="1">
    <source>
        <dbReference type="Pfam" id="PF00816"/>
    </source>
</evidence>
<keyword evidence="4" id="KW-1185">Reference proteome</keyword>
<sequence length="93" mass="10384">MRPPLTPASNTQLLRDRAETILWIKTQMAKFGLHVVDLENAGCFTTRPVAEAPGPVRFRDAQGHVWDGRGALPDWLQRAVHAGQTVEHFRVDG</sequence>
<feature type="domain" description="DNA-binding protein H-NS-like C-terminal" evidence="1">
    <location>
        <begin position="57"/>
        <end position="91"/>
    </location>
</feature>
<dbReference type="Proteomes" id="UP000318943">
    <property type="component" value="Unassembled WGS sequence"/>
</dbReference>
<organism evidence="3 5">
    <name type="scientific">Cupriavidus campinensis</name>
    <dbReference type="NCBI Taxonomy" id="151783"/>
    <lineage>
        <taxon>Bacteria</taxon>
        <taxon>Pseudomonadati</taxon>
        <taxon>Pseudomonadota</taxon>
        <taxon>Betaproteobacteria</taxon>
        <taxon>Burkholderiales</taxon>
        <taxon>Burkholderiaceae</taxon>
        <taxon>Cupriavidus</taxon>
    </lineage>
</organism>
<dbReference type="RefSeq" id="WP_144198201.1">
    <property type="nucleotide sequence ID" value="NZ_VCIZ01000007.1"/>
</dbReference>
<dbReference type="Pfam" id="PF00816">
    <property type="entry name" value="Histone_HNS"/>
    <property type="match status" value="1"/>
</dbReference>
<reference evidence="3" key="2">
    <citation type="journal article" date="2022" name="Microbiol. Resour. Announc.">
        <title>Genome Sequence of Cupriavidus campinensis Strain G5, a Member of a Bacterial Consortium Capable of Polyethylene Degradation.</title>
        <authorList>
            <person name="Schneider B."/>
            <person name="Pfeiffer F."/>
            <person name="Dyall-Smith M."/>
            <person name="Kunte H.J."/>
        </authorList>
    </citation>
    <scope>NUCLEOTIDE SEQUENCE</scope>
    <source>
        <strain evidence="3">G5</strain>
    </source>
</reference>
<dbReference type="EMBL" id="CP097331">
    <property type="protein sequence ID" value="URF06298.1"/>
    <property type="molecule type" value="Genomic_DNA"/>
</dbReference>
<dbReference type="Gene3D" id="4.10.430.10">
    <property type="entry name" value="Histone-like protein H-NS, C-terminal domain"/>
    <property type="match status" value="1"/>
</dbReference>
<evidence type="ECO:0000313" key="5">
    <source>
        <dbReference type="Proteomes" id="UP001056132"/>
    </source>
</evidence>
<dbReference type="SUPFAM" id="SSF81273">
    <property type="entry name" value="H-NS histone-like proteins"/>
    <property type="match status" value="1"/>
</dbReference>
<dbReference type="Proteomes" id="UP001056132">
    <property type="component" value="Chromosome 2"/>
</dbReference>
<dbReference type="KEGG" id="ccam:M5D45_24610"/>
<reference evidence="2 4" key="1">
    <citation type="submission" date="2019-05" db="EMBL/GenBank/DDBJ databases">
        <title>Whole genome sequence analysis of Cupriavidus campinensis S14E4C strain.</title>
        <authorList>
            <person name="Abbaszade G."/>
            <person name="Szabo A."/>
            <person name="Toumi M."/>
            <person name="Toth E."/>
        </authorList>
    </citation>
    <scope>NUCLEOTIDE SEQUENCE [LARGE SCALE GENOMIC DNA]</scope>
    <source>
        <strain evidence="2 4">S14E4C</strain>
    </source>
</reference>
<reference evidence="3" key="3">
    <citation type="submission" date="2022-05" db="EMBL/GenBank/DDBJ databases">
        <authorList>
            <person name="Kunte H.-J."/>
        </authorList>
    </citation>
    <scope>NUCLEOTIDE SEQUENCE</scope>
    <source>
        <strain evidence="3">G5</strain>
    </source>
</reference>
<dbReference type="InterPro" id="IPR037150">
    <property type="entry name" value="H-NS_C_dom_sf"/>
</dbReference>
<proteinExistence type="predicted"/>
<dbReference type="GO" id="GO:0003677">
    <property type="term" value="F:DNA binding"/>
    <property type="evidence" value="ECO:0007669"/>
    <property type="project" value="InterPro"/>
</dbReference>
<protein>
    <submittedName>
        <fullName evidence="3">H-NS histone family protein</fullName>
    </submittedName>
</protein>
<evidence type="ECO:0000313" key="2">
    <source>
        <dbReference type="EMBL" id="TSP12048.1"/>
    </source>
</evidence>
<dbReference type="EMBL" id="VCIZ01000007">
    <property type="protein sequence ID" value="TSP12048.1"/>
    <property type="molecule type" value="Genomic_DNA"/>
</dbReference>
<evidence type="ECO:0000313" key="3">
    <source>
        <dbReference type="EMBL" id="URF06298.1"/>
    </source>
</evidence>
<evidence type="ECO:0000313" key="4">
    <source>
        <dbReference type="Proteomes" id="UP000318943"/>
    </source>
</evidence>
<dbReference type="InterPro" id="IPR027444">
    <property type="entry name" value="H-NS_C_dom"/>
</dbReference>
<dbReference type="AlphaFoldDB" id="A0AAE9L3U9"/>